<keyword evidence="1" id="KW-0812">Transmembrane</keyword>
<reference evidence="2" key="1">
    <citation type="submission" date="2014-09" db="EMBL/GenBank/DDBJ databases">
        <authorList>
            <person name="Magalhaes I.L.F."/>
            <person name="Oliveira U."/>
            <person name="Santos F.R."/>
            <person name="Vidigal T.H.D.A."/>
            <person name="Brescovit A.D."/>
            <person name="Santos A.J."/>
        </authorList>
    </citation>
    <scope>NUCLEOTIDE SEQUENCE</scope>
    <source>
        <tissue evidence="2">Shoot tissue taken approximately 20 cm above the soil surface</tissue>
    </source>
</reference>
<sequence>MYWNQGRNKGGDHRQRTLAMTVLMMMLGRTRALMILMFCCAVNLPLLEKRRCKQRRRM</sequence>
<feature type="transmembrane region" description="Helical" evidence="1">
    <location>
        <begin position="20"/>
        <end position="47"/>
    </location>
</feature>
<keyword evidence="1" id="KW-0472">Membrane</keyword>
<name>A0A0A9GIJ3_ARUDO</name>
<proteinExistence type="predicted"/>
<accession>A0A0A9GIJ3</accession>
<dbReference type="AlphaFoldDB" id="A0A0A9GIJ3"/>
<reference evidence="2" key="2">
    <citation type="journal article" date="2015" name="Data Brief">
        <title>Shoot transcriptome of the giant reed, Arundo donax.</title>
        <authorList>
            <person name="Barrero R.A."/>
            <person name="Guerrero F.D."/>
            <person name="Moolhuijzen P."/>
            <person name="Goolsby J.A."/>
            <person name="Tidwell J."/>
            <person name="Bellgard S.E."/>
            <person name="Bellgard M.I."/>
        </authorList>
    </citation>
    <scope>NUCLEOTIDE SEQUENCE</scope>
    <source>
        <tissue evidence="2">Shoot tissue taken approximately 20 cm above the soil surface</tissue>
    </source>
</reference>
<protein>
    <submittedName>
        <fullName evidence="2">KLTH0D01606p</fullName>
    </submittedName>
</protein>
<dbReference type="EMBL" id="GBRH01173599">
    <property type="protein sequence ID" value="JAE24297.1"/>
    <property type="molecule type" value="Transcribed_RNA"/>
</dbReference>
<keyword evidence="1" id="KW-1133">Transmembrane helix</keyword>
<evidence type="ECO:0000256" key="1">
    <source>
        <dbReference type="SAM" id="Phobius"/>
    </source>
</evidence>
<evidence type="ECO:0000313" key="2">
    <source>
        <dbReference type="EMBL" id="JAE24297.1"/>
    </source>
</evidence>
<organism evidence="2">
    <name type="scientific">Arundo donax</name>
    <name type="common">Giant reed</name>
    <name type="synonym">Donax arundinaceus</name>
    <dbReference type="NCBI Taxonomy" id="35708"/>
    <lineage>
        <taxon>Eukaryota</taxon>
        <taxon>Viridiplantae</taxon>
        <taxon>Streptophyta</taxon>
        <taxon>Embryophyta</taxon>
        <taxon>Tracheophyta</taxon>
        <taxon>Spermatophyta</taxon>
        <taxon>Magnoliopsida</taxon>
        <taxon>Liliopsida</taxon>
        <taxon>Poales</taxon>
        <taxon>Poaceae</taxon>
        <taxon>PACMAD clade</taxon>
        <taxon>Arundinoideae</taxon>
        <taxon>Arundineae</taxon>
        <taxon>Arundo</taxon>
    </lineage>
</organism>